<name>A0A6A6RHU8_9PLEO</name>
<protein>
    <recommendedName>
        <fullName evidence="1">A to I editase domain-containing protein</fullName>
    </recommendedName>
</protein>
<accession>A0A6A6RHU8</accession>
<feature type="domain" description="A to I editase" evidence="1">
    <location>
        <begin position="1"/>
        <end position="336"/>
    </location>
</feature>
<dbReference type="SMART" id="SM00552">
    <property type="entry name" value="ADEAMc"/>
    <property type="match status" value="1"/>
</dbReference>
<dbReference type="InterPro" id="IPR002466">
    <property type="entry name" value="A_deamin"/>
</dbReference>
<dbReference type="Proteomes" id="UP000799753">
    <property type="component" value="Unassembled WGS sequence"/>
</dbReference>
<gene>
    <name evidence="2" type="ORF">P280DRAFT_474302</name>
</gene>
<dbReference type="EMBL" id="MU006813">
    <property type="protein sequence ID" value="KAF2634856.1"/>
    <property type="molecule type" value="Genomic_DNA"/>
</dbReference>
<dbReference type="GO" id="GO:0002100">
    <property type="term" value="P:tRNA wobble adenosine to inosine editing"/>
    <property type="evidence" value="ECO:0007669"/>
    <property type="project" value="InterPro"/>
</dbReference>
<organism evidence="2 3">
    <name type="scientific">Massarina eburnea CBS 473.64</name>
    <dbReference type="NCBI Taxonomy" id="1395130"/>
    <lineage>
        <taxon>Eukaryota</taxon>
        <taxon>Fungi</taxon>
        <taxon>Dikarya</taxon>
        <taxon>Ascomycota</taxon>
        <taxon>Pezizomycotina</taxon>
        <taxon>Dothideomycetes</taxon>
        <taxon>Pleosporomycetidae</taxon>
        <taxon>Pleosporales</taxon>
        <taxon>Massarineae</taxon>
        <taxon>Massarinaceae</taxon>
        <taxon>Massarina</taxon>
    </lineage>
</organism>
<keyword evidence="3" id="KW-1185">Reference proteome</keyword>
<dbReference type="OrthoDB" id="10268011at2759"/>
<dbReference type="InterPro" id="IPR042935">
    <property type="entry name" value="Tad1"/>
</dbReference>
<evidence type="ECO:0000313" key="3">
    <source>
        <dbReference type="Proteomes" id="UP000799753"/>
    </source>
</evidence>
<evidence type="ECO:0000313" key="2">
    <source>
        <dbReference type="EMBL" id="KAF2634856.1"/>
    </source>
</evidence>
<dbReference type="PANTHER" id="PTHR47803">
    <property type="entry name" value="TRNA-SPECIFIC ADENOSINE DEAMINASE 1"/>
    <property type="match status" value="1"/>
</dbReference>
<proteinExistence type="predicted"/>
<dbReference type="GO" id="GO:0043829">
    <property type="term" value="F:tRNA-specific adenosine-37 deaminase activity"/>
    <property type="evidence" value="ECO:0007669"/>
    <property type="project" value="TreeGrafter"/>
</dbReference>
<dbReference type="GO" id="GO:0003723">
    <property type="term" value="F:RNA binding"/>
    <property type="evidence" value="ECO:0007669"/>
    <property type="project" value="InterPro"/>
</dbReference>
<dbReference type="AlphaFoldDB" id="A0A6A6RHU8"/>
<sequence>MKCLPSTKLPLAHGTTLHDWHAEVLAIRAFNRFLLDQLHHTLTPPYPPSPFLRPRPASERTPSSFQPFTIAEDVQIYMYCSEAPCGDASMELVMQAQEDATPWTSPVPTISSPNTEKHLQELATSQKEEEEEEIISGLRGRSHFSHLGLLRYKPSRPDAPPTHSKSCTDKLTLTQTVSLLTSLTSLLISPQNAYLTTLILPSTQLIPSACLRAFTRTEGRMAPITPGMEGGWNGGYKWHGFDVVGTQREFEWCRRNVEVGKGQKAVAANMSAVWTPGWQETLIGGVLQGRKQFDPRGASGISRMGMWKVAVQIAAVAGVPMLVDALAKKTYREVKCDGLFADRTKVKEDVRNASLKGWVRNAGDDDFRLDGA</sequence>
<evidence type="ECO:0000259" key="1">
    <source>
        <dbReference type="PROSITE" id="PS50141"/>
    </source>
</evidence>
<dbReference type="PROSITE" id="PS50141">
    <property type="entry name" value="A_DEAMIN_EDITASE"/>
    <property type="match status" value="1"/>
</dbReference>
<dbReference type="Pfam" id="PF02137">
    <property type="entry name" value="A_deamin"/>
    <property type="match status" value="1"/>
</dbReference>
<reference evidence="2" key="1">
    <citation type="journal article" date="2020" name="Stud. Mycol.">
        <title>101 Dothideomycetes genomes: a test case for predicting lifestyles and emergence of pathogens.</title>
        <authorList>
            <person name="Haridas S."/>
            <person name="Albert R."/>
            <person name="Binder M."/>
            <person name="Bloem J."/>
            <person name="Labutti K."/>
            <person name="Salamov A."/>
            <person name="Andreopoulos B."/>
            <person name="Baker S."/>
            <person name="Barry K."/>
            <person name="Bills G."/>
            <person name="Bluhm B."/>
            <person name="Cannon C."/>
            <person name="Castanera R."/>
            <person name="Culley D."/>
            <person name="Daum C."/>
            <person name="Ezra D."/>
            <person name="Gonzalez J."/>
            <person name="Henrissat B."/>
            <person name="Kuo A."/>
            <person name="Liang C."/>
            <person name="Lipzen A."/>
            <person name="Lutzoni F."/>
            <person name="Magnuson J."/>
            <person name="Mondo S."/>
            <person name="Nolan M."/>
            <person name="Ohm R."/>
            <person name="Pangilinan J."/>
            <person name="Park H.-J."/>
            <person name="Ramirez L."/>
            <person name="Alfaro M."/>
            <person name="Sun H."/>
            <person name="Tritt A."/>
            <person name="Yoshinaga Y."/>
            <person name="Zwiers L.-H."/>
            <person name="Turgeon B."/>
            <person name="Goodwin S."/>
            <person name="Spatafora J."/>
            <person name="Crous P."/>
            <person name="Grigoriev I."/>
        </authorList>
    </citation>
    <scope>NUCLEOTIDE SEQUENCE</scope>
    <source>
        <strain evidence="2">CBS 473.64</strain>
    </source>
</reference>
<dbReference type="PANTHER" id="PTHR47803:SF1">
    <property type="entry name" value="TRNA-SPECIFIC ADENOSINE DEAMINASE 1"/>
    <property type="match status" value="1"/>
</dbReference>